<accession>A0A9X1MN74</accession>
<evidence type="ECO:0008006" key="4">
    <source>
        <dbReference type="Google" id="ProtNLM"/>
    </source>
</evidence>
<gene>
    <name evidence="2" type="ORF">LOC68_12900</name>
</gene>
<dbReference type="AlphaFoldDB" id="A0A9X1MN74"/>
<evidence type="ECO:0000256" key="1">
    <source>
        <dbReference type="SAM" id="Phobius"/>
    </source>
</evidence>
<protein>
    <recommendedName>
        <fullName evidence="4">Leucine-rich repeat domain-containing protein</fullName>
    </recommendedName>
</protein>
<dbReference type="Gene3D" id="3.80.10.10">
    <property type="entry name" value="Ribonuclease Inhibitor"/>
    <property type="match status" value="1"/>
</dbReference>
<keyword evidence="1" id="KW-0472">Membrane</keyword>
<dbReference type="RefSeq" id="WP_230219156.1">
    <property type="nucleotide sequence ID" value="NZ_JAJKFT010000010.1"/>
</dbReference>
<dbReference type="Proteomes" id="UP001139103">
    <property type="component" value="Unassembled WGS sequence"/>
</dbReference>
<comment type="caution">
    <text evidence="2">The sequence shown here is derived from an EMBL/GenBank/DDBJ whole genome shotgun (WGS) entry which is preliminary data.</text>
</comment>
<sequence length="379" mass="42538">MNKLRQWTTLALSPLWRWKWLFVSLLIVTISYGLLSVSSDFGAGGSADANTNGFCLFVPLRIDHGWPCSYSIRFSEKYAPLQRWTIWTDVHSLSLGKLLVNVAIAIGLSVAVTYLAAWRFPRWQFRIGDLLAATVVVAAAFGVAWRVETVYQADEAYLGGLTAYQWEAYRIFTEPRWQIRPLCDLGLVSREAAKPLQIQCIADCGDEEVAGREWNAEQLLLHEASLDHRVFGPIQSIEIKDHSLTDQGVAALAKWASSCQQLEVFPADTLSDEATATIARTWPRLQQLRIGSPKLTTESLHSLRNLRQLEKLAICDCSPEIKPADLQLLAALPNLKLLGVPKSLLQQIKPEETEAWKRRGVLLHEASHLGLSEIEWENL</sequence>
<feature type="transmembrane region" description="Helical" evidence="1">
    <location>
        <begin position="98"/>
        <end position="118"/>
    </location>
</feature>
<feature type="transmembrane region" description="Helical" evidence="1">
    <location>
        <begin position="20"/>
        <end position="38"/>
    </location>
</feature>
<dbReference type="SUPFAM" id="SSF52047">
    <property type="entry name" value="RNI-like"/>
    <property type="match status" value="1"/>
</dbReference>
<proteinExistence type="predicted"/>
<keyword evidence="1" id="KW-0812">Transmembrane</keyword>
<organism evidence="2 3">
    <name type="scientific">Blastopirellula sediminis</name>
    <dbReference type="NCBI Taxonomy" id="2894196"/>
    <lineage>
        <taxon>Bacteria</taxon>
        <taxon>Pseudomonadati</taxon>
        <taxon>Planctomycetota</taxon>
        <taxon>Planctomycetia</taxon>
        <taxon>Pirellulales</taxon>
        <taxon>Pirellulaceae</taxon>
        <taxon>Blastopirellula</taxon>
    </lineage>
</organism>
<name>A0A9X1MN74_9BACT</name>
<reference evidence="2" key="1">
    <citation type="submission" date="2021-11" db="EMBL/GenBank/DDBJ databases">
        <title>Genome sequence.</title>
        <authorList>
            <person name="Sun Q."/>
        </authorList>
    </citation>
    <scope>NUCLEOTIDE SEQUENCE</scope>
    <source>
        <strain evidence="2">JC732</strain>
    </source>
</reference>
<evidence type="ECO:0000313" key="3">
    <source>
        <dbReference type="Proteomes" id="UP001139103"/>
    </source>
</evidence>
<evidence type="ECO:0000313" key="2">
    <source>
        <dbReference type="EMBL" id="MCC9629295.1"/>
    </source>
</evidence>
<keyword evidence="3" id="KW-1185">Reference proteome</keyword>
<feature type="transmembrane region" description="Helical" evidence="1">
    <location>
        <begin position="130"/>
        <end position="147"/>
    </location>
</feature>
<dbReference type="InterPro" id="IPR032675">
    <property type="entry name" value="LRR_dom_sf"/>
</dbReference>
<dbReference type="EMBL" id="JAJKFT010000010">
    <property type="protein sequence ID" value="MCC9629295.1"/>
    <property type="molecule type" value="Genomic_DNA"/>
</dbReference>
<keyword evidence="1" id="KW-1133">Transmembrane helix</keyword>